<evidence type="ECO:0000313" key="1">
    <source>
        <dbReference type="EMBL" id="RMC13485.1"/>
    </source>
</evidence>
<proteinExistence type="predicted"/>
<dbReference type="AlphaFoldDB" id="A0A3M0KKA7"/>
<dbReference type="EMBL" id="QRBI01000105">
    <property type="protein sequence ID" value="RMC13485.1"/>
    <property type="molecule type" value="Genomic_DNA"/>
</dbReference>
<sequence>MECPEILADPCLAVGGGDQVSALKYAISAFKRGTQALLGGSKAPVCHLNISAFCEQGSNLMKHWKEWILPGRLKVRRELMRWVPPGIRESLEVIDKDVLTGNPKLREELRTGIVKCRVIYWHLMQIEEPL</sequence>
<gene>
    <name evidence="1" type="ORF">DUI87_08558</name>
</gene>
<reference evidence="1 2" key="1">
    <citation type="submission" date="2018-07" db="EMBL/GenBank/DDBJ databases">
        <title>A high quality draft genome assembly of the barn swallow (H. rustica rustica).</title>
        <authorList>
            <person name="Formenti G."/>
            <person name="Chiara M."/>
            <person name="Poveda L."/>
            <person name="Francoijs K.-J."/>
            <person name="Bonisoli-Alquati A."/>
            <person name="Canova L."/>
            <person name="Gianfranceschi L."/>
            <person name="Horner D.S."/>
            <person name="Saino N."/>
        </authorList>
    </citation>
    <scope>NUCLEOTIDE SEQUENCE [LARGE SCALE GENOMIC DNA]</scope>
    <source>
        <strain evidence="1">Chelidonia</strain>
        <tissue evidence="1">Blood</tissue>
    </source>
</reference>
<evidence type="ECO:0000313" key="2">
    <source>
        <dbReference type="Proteomes" id="UP000269221"/>
    </source>
</evidence>
<protein>
    <submittedName>
        <fullName evidence="1">Uncharacterized protein</fullName>
    </submittedName>
</protein>
<organism evidence="1 2">
    <name type="scientific">Hirundo rustica rustica</name>
    <dbReference type="NCBI Taxonomy" id="333673"/>
    <lineage>
        <taxon>Eukaryota</taxon>
        <taxon>Metazoa</taxon>
        <taxon>Chordata</taxon>
        <taxon>Craniata</taxon>
        <taxon>Vertebrata</taxon>
        <taxon>Euteleostomi</taxon>
        <taxon>Archelosauria</taxon>
        <taxon>Archosauria</taxon>
        <taxon>Dinosauria</taxon>
        <taxon>Saurischia</taxon>
        <taxon>Theropoda</taxon>
        <taxon>Coelurosauria</taxon>
        <taxon>Aves</taxon>
        <taxon>Neognathae</taxon>
        <taxon>Neoaves</taxon>
        <taxon>Telluraves</taxon>
        <taxon>Australaves</taxon>
        <taxon>Passeriformes</taxon>
        <taxon>Sylvioidea</taxon>
        <taxon>Hirundinidae</taxon>
        <taxon>Hirundo</taxon>
    </lineage>
</organism>
<name>A0A3M0KKA7_HIRRU</name>
<comment type="caution">
    <text evidence="1">The sequence shown here is derived from an EMBL/GenBank/DDBJ whole genome shotgun (WGS) entry which is preliminary data.</text>
</comment>
<keyword evidence="2" id="KW-1185">Reference proteome</keyword>
<dbReference type="Proteomes" id="UP000269221">
    <property type="component" value="Unassembled WGS sequence"/>
</dbReference>
<accession>A0A3M0KKA7</accession>